<proteinExistence type="inferred from homology"/>
<dbReference type="InterPro" id="IPR053793">
    <property type="entry name" value="PB1-like"/>
</dbReference>
<dbReference type="PANTHER" id="PTHR31734">
    <property type="entry name" value="AUXIN-RESPONSIVE PROTEIN IAA17"/>
    <property type="match status" value="1"/>
</dbReference>
<sequence length="190" mass="21256">MSLAFSLSLSLSLPPSSEMGDQGDSPTSIESSSHACISTASLSQSSTGDLRTELKLGLSLSINSQTSSSSREQHSDRPPRTERLLRSTPNDRRIRHHPASFFVKVHMEGIPVGRKLDLIALDGYDSLIRTLRCMFRTNISCPGIAQVFPRRTYQLIYEDMEGDWMMVGDVPWELFLNNVKRLKIAKPDKC</sequence>
<keyword evidence="5 10" id="KW-0678">Repressor</keyword>
<dbReference type="RefSeq" id="XP_008807919.2">
    <property type="nucleotide sequence ID" value="XM_008809697.4"/>
</dbReference>
<dbReference type="Gene3D" id="3.10.20.90">
    <property type="entry name" value="Phosphatidylinositol 3-kinase Catalytic Subunit, Chain A, domain 1"/>
    <property type="match status" value="1"/>
</dbReference>
<comment type="subcellular location">
    <subcellularLocation>
        <location evidence="2 10">Nucleus</location>
    </subcellularLocation>
</comment>
<evidence type="ECO:0000256" key="3">
    <source>
        <dbReference type="ARBA" id="ARBA00006728"/>
    </source>
</evidence>
<evidence type="ECO:0000256" key="8">
    <source>
        <dbReference type="ARBA" id="ARBA00023242"/>
    </source>
</evidence>
<evidence type="ECO:0000256" key="4">
    <source>
        <dbReference type="ARBA" id="ARBA00011726"/>
    </source>
</evidence>
<keyword evidence="7 10" id="KW-0804">Transcription</keyword>
<protein>
    <recommendedName>
        <fullName evidence="10">Auxin-responsive protein</fullName>
    </recommendedName>
</protein>
<reference evidence="14" key="1">
    <citation type="journal article" date="2019" name="Nat. Commun.">
        <title>Genome-wide association mapping of date palm fruit traits.</title>
        <authorList>
            <person name="Hazzouri K.M."/>
            <person name="Gros-Balthazard M."/>
            <person name="Flowers J.M."/>
            <person name="Copetti D."/>
            <person name="Lemansour A."/>
            <person name="Lebrun M."/>
            <person name="Masmoudi K."/>
            <person name="Ferrand S."/>
            <person name="Dhar M.I."/>
            <person name="Fresquez Z.A."/>
            <person name="Rosas U."/>
            <person name="Zhang J."/>
            <person name="Talag J."/>
            <person name="Lee S."/>
            <person name="Kudrna D."/>
            <person name="Powell R.F."/>
            <person name="Leitch I.J."/>
            <person name="Krueger R.R."/>
            <person name="Wing R.A."/>
            <person name="Amiri K.M.A."/>
            <person name="Purugganan M.D."/>
        </authorList>
    </citation>
    <scope>NUCLEOTIDE SEQUENCE [LARGE SCALE GENOMIC DNA]</scope>
    <source>
        <strain evidence="14">cv. Khalas</strain>
    </source>
</reference>
<dbReference type="Proteomes" id="UP000228380">
    <property type="component" value="Chromosome 1"/>
</dbReference>
<dbReference type="GeneID" id="103720127"/>
<feature type="chain" id="PRO_5034982101" description="Auxin-responsive protein" evidence="12">
    <location>
        <begin position="20"/>
        <end position="190"/>
    </location>
</feature>
<keyword evidence="8 10" id="KW-0539">Nucleus</keyword>
<evidence type="ECO:0000259" key="13">
    <source>
        <dbReference type="PROSITE" id="PS51745"/>
    </source>
</evidence>
<feature type="region of interest" description="Disordered" evidence="11">
    <location>
        <begin position="13"/>
        <end position="36"/>
    </location>
</feature>
<evidence type="ECO:0000256" key="11">
    <source>
        <dbReference type="SAM" id="MobiDB-lite"/>
    </source>
</evidence>
<evidence type="ECO:0000256" key="9">
    <source>
        <dbReference type="ARBA" id="ARBA00023294"/>
    </source>
</evidence>
<evidence type="ECO:0000256" key="1">
    <source>
        <dbReference type="ARBA" id="ARBA00002159"/>
    </source>
</evidence>
<accession>A0A8B7CWJ7</accession>
<gene>
    <name evidence="15" type="primary">LOC103720127</name>
</gene>
<evidence type="ECO:0000256" key="12">
    <source>
        <dbReference type="SAM" id="SignalP"/>
    </source>
</evidence>
<dbReference type="GO" id="GO:0006355">
    <property type="term" value="P:regulation of DNA-templated transcription"/>
    <property type="evidence" value="ECO:0007669"/>
    <property type="project" value="InterPro"/>
</dbReference>
<keyword evidence="12" id="KW-0732">Signal</keyword>
<comment type="function">
    <text evidence="1 10">Aux/IAA proteins are short-lived transcriptional factors that function as repressors of early auxin response genes at low auxin concentrations.</text>
</comment>
<dbReference type="InterPro" id="IPR003311">
    <property type="entry name" value="AUX_IAA"/>
</dbReference>
<reference evidence="15" key="2">
    <citation type="submission" date="2025-08" db="UniProtKB">
        <authorList>
            <consortium name="RefSeq"/>
        </authorList>
    </citation>
    <scope>IDENTIFICATION</scope>
    <source>
        <tissue evidence="15">Young leaves</tissue>
    </source>
</reference>
<evidence type="ECO:0000256" key="10">
    <source>
        <dbReference type="RuleBase" id="RU004549"/>
    </source>
</evidence>
<evidence type="ECO:0000256" key="5">
    <source>
        <dbReference type="ARBA" id="ARBA00022491"/>
    </source>
</evidence>
<organism evidence="14 15">
    <name type="scientific">Phoenix dactylifera</name>
    <name type="common">Date palm</name>
    <dbReference type="NCBI Taxonomy" id="42345"/>
    <lineage>
        <taxon>Eukaryota</taxon>
        <taxon>Viridiplantae</taxon>
        <taxon>Streptophyta</taxon>
        <taxon>Embryophyta</taxon>
        <taxon>Tracheophyta</taxon>
        <taxon>Spermatophyta</taxon>
        <taxon>Magnoliopsida</taxon>
        <taxon>Liliopsida</taxon>
        <taxon>Arecaceae</taxon>
        <taxon>Coryphoideae</taxon>
        <taxon>Phoeniceae</taxon>
        <taxon>Phoenix</taxon>
    </lineage>
</organism>
<dbReference type="Pfam" id="PF02309">
    <property type="entry name" value="AUX_IAA"/>
    <property type="match status" value="1"/>
</dbReference>
<dbReference type="PANTHER" id="PTHR31734:SF94">
    <property type="entry name" value="AUXIN-RESPONSIVE PROTEIN IAA30"/>
    <property type="match status" value="1"/>
</dbReference>
<evidence type="ECO:0000256" key="7">
    <source>
        <dbReference type="ARBA" id="ARBA00023163"/>
    </source>
</evidence>
<dbReference type="PROSITE" id="PS51745">
    <property type="entry name" value="PB1"/>
    <property type="match status" value="1"/>
</dbReference>
<feature type="domain" description="PB1" evidence="13">
    <location>
        <begin position="100"/>
        <end position="189"/>
    </location>
</feature>
<dbReference type="AlphaFoldDB" id="A0A8B7CWJ7"/>
<evidence type="ECO:0000313" key="14">
    <source>
        <dbReference type="Proteomes" id="UP000228380"/>
    </source>
</evidence>
<feature type="compositionally biased region" description="Basic and acidic residues" evidence="11">
    <location>
        <begin position="71"/>
        <end position="90"/>
    </location>
</feature>
<feature type="signal peptide" evidence="12">
    <location>
        <begin position="1"/>
        <end position="19"/>
    </location>
</feature>
<evidence type="ECO:0000313" key="15">
    <source>
        <dbReference type="RefSeq" id="XP_008807919.2"/>
    </source>
</evidence>
<comment type="subunit">
    <text evidence="4 10">Homodimers and heterodimers.</text>
</comment>
<name>A0A8B7CWJ7_PHODC</name>
<dbReference type="SUPFAM" id="SSF54277">
    <property type="entry name" value="CAD &amp; PB1 domains"/>
    <property type="match status" value="1"/>
</dbReference>
<dbReference type="GO" id="GO:0005634">
    <property type="term" value="C:nucleus"/>
    <property type="evidence" value="ECO:0007669"/>
    <property type="project" value="UniProtKB-SubCell"/>
</dbReference>
<evidence type="ECO:0000256" key="6">
    <source>
        <dbReference type="ARBA" id="ARBA00023015"/>
    </source>
</evidence>
<keyword evidence="14" id="KW-1185">Reference proteome</keyword>
<dbReference type="GO" id="GO:0009734">
    <property type="term" value="P:auxin-activated signaling pathway"/>
    <property type="evidence" value="ECO:0007669"/>
    <property type="project" value="UniProtKB-UniRule"/>
</dbReference>
<keyword evidence="9 10" id="KW-0927">Auxin signaling pathway</keyword>
<feature type="compositionally biased region" description="Polar residues" evidence="11">
    <location>
        <begin position="24"/>
        <end position="36"/>
    </location>
</feature>
<evidence type="ECO:0000256" key="2">
    <source>
        <dbReference type="ARBA" id="ARBA00004123"/>
    </source>
</evidence>
<keyword evidence="6 10" id="KW-0805">Transcription regulation</keyword>
<dbReference type="InterPro" id="IPR033389">
    <property type="entry name" value="AUX/IAA_dom"/>
</dbReference>
<comment type="similarity">
    <text evidence="3 10">Belongs to the Aux/IAA family.</text>
</comment>
<feature type="region of interest" description="Disordered" evidence="11">
    <location>
        <begin position="62"/>
        <end position="90"/>
    </location>
</feature>